<dbReference type="AlphaFoldDB" id="A0A328ZK15"/>
<evidence type="ECO:0000313" key="4">
    <source>
        <dbReference type="Proteomes" id="UP000248856"/>
    </source>
</evidence>
<feature type="region of interest" description="Disordered" evidence="1">
    <location>
        <begin position="60"/>
        <end position="79"/>
    </location>
</feature>
<gene>
    <name evidence="3" type="ORF">AX018_10152</name>
</gene>
<keyword evidence="2" id="KW-0732">Signal</keyword>
<accession>A0A328ZK15</accession>
<organism evidence="3 4">
    <name type="scientific">Paracidovorax anthurii</name>
    <dbReference type="NCBI Taxonomy" id="78229"/>
    <lineage>
        <taxon>Bacteria</taxon>
        <taxon>Pseudomonadati</taxon>
        <taxon>Pseudomonadota</taxon>
        <taxon>Betaproteobacteria</taxon>
        <taxon>Burkholderiales</taxon>
        <taxon>Comamonadaceae</taxon>
        <taxon>Paracidovorax</taxon>
    </lineage>
</organism>
<comment type="caution">
    <text evidence="3">The sequence shown here is derived from an EMBL/GenBank/DDBJ whole genome shotgun (WGS) entry which is preliminary data.</text>
</comment>
<dbReference type="RefSeq" id="WP_111877040.1">
    <property type="nucleotide sequence ID" value="NZ_CBCSGC010000118.1"/>
</dbReference>
<dbReference type="EMBL" id="QLTA01000015">
    <property type="protein sequence ID" value="RAR83157.1"/>
    <property type="molecule type" value="Genomic_DNA"/>
</dbReference>
<evidence type="ECO:0000256" key="1">
    <source>
        <dbReference type="SAM" id="MobiDB-lite"/>
    </source>
</evidence>
<reference evidence="3 4" key="1">
    <citation type="submission" date="2018-06" db="EMBL/GenBank/DDBJ databases">
        <title>Genomic Encyclopedia of Archaeal and Bacterial Type Strains, Phase II (KMG-II): from individual species to whole genera.</title>
        <authorList>
            <person name="Goeker M."/>
        </authorList>
    </citation>
    <scope>NUCLEOTIDE SEQUENCE [LARGE SCALE GENOMIC DNA]</scope>
    <source>
        <strain evidence="3 4">CFPB 3232</strain>
    </source>
</reference>
<protein>
    <submittedName>
        <fullName evidence="3">Uncharacterized protein</fullName>
    </submittedName>
</protein>
<sequence length="96" mass="9509">MAKRFRTGTWIAVSVMLAFAGRSAAADLVLLDTHQYNANGYTLTVPANAVSMAVEVSGGGGGGAGSDLQGPGGNGGSAAHVQATISLRGQCQSVNS</sequence>
<feature type="chain" id="PRO_5016312759" evidence="2">
    <location>
        <begin position="26"/>
        <end position="96"/>
    </location>
</feature>
<keyword evidence="4" id="KW-1185">Reference proteome</keyword>
<evidence type="ECO:0000313" key="3">
    <source>
        <dbReference type="EMBL" id="RAR83157.1"/>
    </source>
</evidence>
<name>A0A328ZK15_9BURK</name>
<feature type="compositionally biased region" description="Gly residues" evidence="1">
    <location>
        <begin position="60"/>
        <end position="76"/>
    </location>
</feature>
<proteinExistence type="predicted"/>
<dbReference type="Proteomes" id="UP000248856">
    <property type="component" value="Unassembled WGS sequence"/>
</dbReference>
<feature type="signal peptide" evidence="2">
    <location>
        <begin position="1"/>
        <end position="25"/>
    </location>
</feature>
<evidence type="ECO:0000256" key="2">
    <source>
        <dbReference type="SAM" id="SignalP"/>
    </source>
</evidence>